<dbReference type="InterPro" id="IPR018389">
    <property type="entry name" value="DctP_fam"/>
</dbReference>
<dbReference type="Proteomes" id="UP000584642">
    <property type="component" value="Unassembled WGS sequence"/>
</dbReference>
<keyword evidence="1" id="KW-0732">Signal</keyword>
<evidence type="ECO:0000256" key="1">
    <source>
        <dbReference type="ARBA" id="ARBA00022729"/>
    </source>
</evidence>
<dbReference type="EMBL" id="JABFDB010000019">
    <property type="protein sequence ID" value="NYZ22601.1"/>
    <property type="molecule type" value="Genomic_DNA"/>
</dbReference>
<proteinExistence type="predicted"/>
<gene>
    <name evidence="2" type="primary">dctP</name>
    <name evidence="2" type="ORF">HND93_23060</name>
</gene>
<protein>
    <submittedName>
        <fullName evidence="2">TRAP transporter substrate-binding protein DctP</fullName>
    </submittedName>
</protein>
<dbReference type="RefSeq" id="WP_180284364.1">
    <property type="nucleotide sequence ID" value="NZ_JABFDB010000019.1"/>
</dbReference>
<evidence type="ECO:0000313" key="3">
    <source>
        <dbReference type="Proteomes" id="UP000584642"/>
    </source>
</evidence>
<dbReference type="Pfam" id="PF03480">
    <property type="entry name" value="DctP"/>
    <property type="match status" value="1"/>
</dbReference>
<organism evidence="2 3">
    <name type="scientific">Azospirillum oleiclasticum</name>
    <dbReference type="NCBI Taxonomy" id="2735135"/>
    <lineage>
        <taxon>Bacteria</taxon>
        <taxon>Pseudomonadati</taxon>
        <taxon>Pseudomonadota</taxon>
        <taxon>Alphaproteobacteria</taxon>
        <taxon>Rhodospirillales</taxon>
        <taxon>Azospirillaceae</taxon>
        <taxon>Azospirillum</taxon>
    </lineage>
</organism>
<dbReference type="NCBIfam" id="NF037995">
    <property type="entry name" value="TRAP_S1"/>
    <property type="match status" value="1"/>
</dbReference>
<dbReference type="Gene3D" id="3.40.190.170">
    <property type="entry name" value="Bacterial extracellular solute-binding protein, family 7"/>
    <property type="match status" value="1"/>
</dbReference>
<accession>A0ABX2TE41</accession>
<reference evidence="2 3" key="1">
    <citation type="submission" date="2020-05" db="EMBL/GenBank/DDBJ databases">
        <title>Azospirillum oleiclasticum sp. nov, a nitrogen-fixing and heavy crude oil-emulsifying bacterium isolated from the crude oil of Yumen Oilfield.</title>
        <authorList>
            <person name="Wu D."/>
            <person name="Cai M."/>
            <person name="Zhang X."/>
        </authorList>
    </citation>
    <scope>NUCLEOTIDE SEQUENCE [LARGE SCALE GENOMIC DNA]</scope>
    <source>
        <strain evidence="2 3">ROY-1-1-2</strain>
    </source>
</reference>
<dbReference type="PROSITE" id="PS51318">
    <property type="entry name" value="TAT"/>
    <property type="match status" value="1"/>
</dbReference>
<comment type="caution">
    <text evidence="2">The sequence shown here is derived from an EMBL/GenBank/DDBJ whole genome shotgun (WGS) entry which is preliminary data.</text>
</comment>
<dbReference type="InterPro" id="IPR038404">
    <property type="entry name" value="TRAP_DctP_sf"/>
</dbReference>
<name>A0ABX2TE41_9PROT</name>
<dbReference type="PANTHER" id="PTHR33376:SF5">
    <property type="entry name" value="EXTRACYTOPLASMIC SOLUTE RECEPTOR PROTEIN"/>
    <property type="match status" value="1"/>
</dbReference>
<sequence length="434" mass="48162">MKTPIDLAQDARSARRLGALTEETLDTTDDLGIKLSGVSRRDLMRIASTVGITSTLAAAATMGGVFSAEALAQTANSVYNRRYAAQPKQVLTLGTIFTPEQHNVQRAGVWDFVRDLEDRTDGALRVEMLTGGGVCAEPVCVQKSMGGVLDIASSSTQNASGVAPWLNALDFPYMFRSNAQIYHFFFNPASERLFRKTFREQHGMEYLFGLCEMRKLFMGAKWRDKPPVTSVTQLAGTKNRVTNTQLGRIAMQLMELNPVPVAWVETLDGMKSGLIDGMETWTTACTAFNMAPVVSKYVGLNFIPGIQHVSMRVKTLEKIGPELRAQVMESAYHTQSTVMYNNEAGLRILSGEMANPPPDTILGKNKVEMNFLSAEALDEAEKIASPTRKEYDSWHERLNKMAGFNVYEAMLPVVREYPVDGLAINVEPRRWWKA</sequence>
<dbReference type="InterPro" id="IPR006311">
    <property type="entry name" value="TAT_signal"/>
</dbReference>
<keyword evidence="3" id="KW-1185">Reference proteome</keyword>
<evidence type="ECO:0000313" key="2">
    <source>
        <dbReference type="EMBL" id="NYZ22601.1"/>
    </source>
</evidence>
<dbReference type="PANTHER" id="PTHR33376">
    <property type="match status" value="1"/>
</dbReference>